<evidence type="ECO:0000313" key="2">
    <source>
        <dbReference type="Proteomes" id="UP000314294"/>
    </source>
</evidence>
<accession>A0A4Z2HJK4</accession>
<keyword evidence="2" id="KW-1185">Reference proteome</keyword>
<reference evidence="1 2" key="1">
    <citation type="submission" date="2019-03" db="EMBL/GenBank/DDBJ databases">
        <title>First draft genome of Liparis tanakae, snailfish: a comprehensive survey of snailfish specific genes.</title>
        <authorList>
            <person name="Kim W."/>
            <person name="Song I."/>
            <person name="Jeong J.-H."/>
            <person name="Kim D."/>
            <person name="Kim S."/>
            <person name="Ryu S."/>
            <person name="Song J.Y."/>
            <person name="Lee S.K."/>
        </authorList>
    </citation>
    <scope>NUCLEOTIDE SEQUENCE [LARGE SCALE GENOMIC DNA]</scope>
    <source>
        <tissue evidence="1">Muscle</tissue>
    </source>
</reference>
<sequence length="90" mass="9958">METDRRVQRCVVGSGPDAGSHSLPLTITRFFGSTDLFVYRSLTAASFFSLLVRGYFLSAREFDETRCCSSLGVKLVREGMSPIGLIGIFR</sequence>
<evidence type="ECO:0000313" key="1">
    <source>
        <dbReference type="EMBL" id="TNN65957.1"/>
    </source>
</evidence>
<dbReference type="Proteomes" id="UP000314294">
    <property type="component" value="Unassembled WGS sequence"/>
</dbReference>
<protein>
    <submittedName>
        <fullName evidence="1">Uncharacterized protein</fullName>
    </submittedName>
</protein>
<organism evidence="1 2">
    <name type="scientific">Liparis tanakae</name>
    <name type="common">Tanaka's snailfish</name>
    <dbReference type="NCBI Taxonomy" id="230148"/>
    <lineage>
        <taxon>Eukaryota</taxon>
        <taxon>Metazoa</taxon>
        <taxon>Chordata</taxon>
        <taxon>Craniata</taxon>
        <taxon>Vertebrata</taxon>
        <taxon>Euteleostomi</taxon>
        <taxon>Actinopterygii</taxon>
        <taxon>Neopterygii</taxon>
        <taxon>Teleostei</taxon>
        <taxon>Neoteleostei</taxon>
        <taxon>Acanthomorphata</taxon>
        <taxon>Eupercaria</taxon>
        <taxon>Perciformes</taxon>
        <taxon>Cottioidei</taxon>
        <taxon>Cottales</taxon>
        <taxon>Liparidae</taxon>
        <taxon>Liparis</taxon>
    </lineage>
</organism>
<dbReference type="EMBL" id="SRLO01000227">
    <property type="protein sequence ID" value="TNN65957.1"/>
    <property type="molecule type" value="Genomic_DNA"/>
</dbReference>
<dbReference type="AlphaFoldDB" id="A0A4Z2HJK4"/>
<proteinExistence type="predicted"/>
<comment type="caution">
    <text evidence="1">The sequence shown here is derived from an EMBL/GenBank/DDBJ whole genome shotgun (WGS) entry which is preliminary data.</text>
</comment>
<name>A0A4Z2HJK4_9TELE</name>
<gene>
    <name evidence="1" type="ORF">EYF80_023830</name>
</gene>